<dbReference type="Proteomes" id="UP000245474">
    <property type="component" value="Unassembled WGS sequence"/>
</dbReference>
<reference evidence="1 2" key="1">
    <citation type="submission" date="2018-05" db="EMBL/GenBank/DDBJ databases">
        <title>Spiribacter halobius sp. nov., a moderately halophilic bacterium isolated from marine solar saltern.</title>
        <authorList>
            <person name="Zheng W.-S."/>
            <person name="Lu D.-C."/>
            <person name="Du Z.-J."/>
        </authorList>
    </citation>
    <scope>NUCLEOTIDE SEQUENCE [LARGE SCALE GENOMIC DNA]</scope>
    <source>
        <strain evidence="1 2">E85</strain>
    </source>
</reference>
<organism evidence="1 2">
    <name type="scientific">Sediminicurvatus halobius</name>
    <dbReference type="NCBI Taxonomy" id="2182432"/>
    <lineage>
        <taxon>Bacteria</taxon>
        <taxon>Pseudomonadati</taxon>
        <taxon>Pseudomonadota</taxon>
        <taxon>Gammaproteobacteria</taxon>
        <taxon>Chromatiales</taxon>
        <taxon>Ectothiorhodospiraceae</taxon>
        <taxon>Sediminicurvatus</taxon>
    </lineage>
</organism>
<proteinExistence type="predicted"/>
<keyword evidence="2" id="KW-1185">Reference proteome</keyword>
<dbReference type="EMBL" id="QFFI01000002">
    <property type="protein sequence ID" value="PWG65541.1"/>
    <property type="molecule type" value="Genomic_DNA"/>
</dbReference>
<name>A0A2U2N8L7_9GAMM</name>
<sequence>MCRLYSAARYQWWLLKEWDPQIEALCEDPDSGVVPLAQGRTRQLALWTRAVGGSECFWDVATDKEIKELDTPSRAPAHWPAVETWARHHGCGVELVTSRTLAPNRQRLENLMQLHPLVAQAQAEGRATLEDEVLTSLRVEDAITLDELLGLFADTDSGEVLSAAAALMYRGAAVADLDKAPIGRALKIRRTGCDSPAAE</sequence>
<comment type="caution">
    <text evidence="1">The sequence shown here is derived from an EMBL/GenBank/DDBJ whole genome shotgun (WGS) entry which is preliminary data.</text>
</comment>
<evidence type="ECO:0000313" key="1">
    <source>
        <dbReference type="EMBL" id="PWG65541.1"/>
    </source>
</evidence>
<protein>
    <submittedName>
        <fullName evidence="1">Uncharacterized protein</fullName>
    </submittedName>
</protein>
<accession>A0A2U2N8L7</accession>
<evidence type="ECO:0000313" key="2">
    <source>
        <dbReference type="Proteomes" id="UP000245474"/>
    </source>
</evidence>
<dbReference type="AlphaFoldDB" id="A0A2U2N8L7"/>
<gene>
    <name evidence="1" type="ORF">DEM34_02035</name>
</gene>